<dbReference type="Pfam" id="PF00440">
    <property type="entry name" value="TetR_N"/>
    <property type="match status" value="1"/>
</dbReference>
<name>A0AAW3ZIX9_9GAMM</name>
<dbReference type="Pfam" id="PF13305">
    <property type="entry name" value="TetR_C_33"/>
    <property type="match status" value="1"/>
</dbReference>
<reference evidence="6 7" key="1">
    <citation type="submission" date="2020-09" db="EMBL/GenBank/DDBJ databases">
        <title>Pseudoxanthomonas sp. CAU 1598 isolated from sand of Yaerae Beach.</title>
        <authorList>
            <person name="Kim W."/>
        </authorList>
    </citation>
    <scope>NUCLEOTIDE SEQUENCE [LARGE SCALE GENOMIC DNA]</scope>
    <source>
        <strain evidence="6 7">CAU 1598</strain>
    </source>
</reference>
<dbReference type="SUPFAM" id="SSF48498">
    <property type="entry name" value="Tetracyclin repressor-like, C-terminal domain"/>
    <property type="match status" value="1"/>
</dbReference>
<dbReference type="PANTHER" id="PTHR30055">
    <property type="entry name" value="HTH-TYPE TRANSCRIPTIONAL REGULATOR RUTR"/>
    <property type="match status" value="1"/>
</dbReference>
<dbReference type="InterPro" id="IPR009057">
    <property type="entry name" value="Homeodomain-like_sf"/>
</dbReference>
<proteinExistence type="predicted"/>
<accession>A0AAW3ZIX9</accession>
<dbReference type="PANTHER" id="PTHR30055:SF234">
    <property type="entry name" value="HTH-TYPE TRANSCRIPTIONAL REGULATOR BETI"/>
    <property type="match status" value="1"/>
</dbReference>
<dbReference type="GO" id="GO:0000976">
    <property type="term" value="F:transcription cis-regulatory region binding"/>
    <property type="evidence" value="ECO:0007669"/>
    <property type="project" value="TreeGrafter"/>
</dbReference>
<dbReference type="InterPro" id="IPR050109">
    <property type="entry name" value="HTH-type_TetR-like_transc_reg"/>
</dbReference>
<dbReference type="PROSITE" id="PS50977">
    <property type="entry name" value="HTH_TETR_2"/>
    <property type="match status" value="1"/>
</dbReference>
<dbReference type="Proteomes" id="UP000613768">
    <property type="component" value="Unassembled WGS sequence"/>
</dbReference>
<protein>
    <submittedName>
        <fullName evidence="6">TetR/AcrR family transcriptional regulator</fullName>
    </submittedName>
</protein>
<evidence type="ECO:0000313" key="7">
    <source>
        <dbReference type="Proteomes" id="UP000613768"/>
    </source>
</evidence>
<gene>
    <name evidence="6" type="ORF">IFO71_00810</name>
</gene>
<keyword evidence="1" id="KW-0805">Transcription regulation</keyword>
<dbReference type="RefSeq" id="WP_192027613.1">
    <property type="nucleotide sequence ID" value="NZ_JACYTR010000001.1"/>
</dbReference>
<evidence type="ECO:0000313" key="6">
    <source>
        <dbReference type="EMBL" id="MBD8524271.1"/>
    </source>
</evidence>
<dbReference type="AlphaFoldDB" id="A0AAW3ZIX9"/>
<dbReference type="EMBL" id="JACYTR010000001">
    <property type="protein sequence ID" value="MBD8524271.1"/>
    <property type="molecule type" value="Genomic_DNA"/>
</dbReference>
<dbReference type="InterPro" id="IPR001647">
    <property type="entry name" value="HTH_TetR"/>
</dbReference>
<dbReference type="InterPro" id="IPR036271">
    <property type="entry name" value="Tet_transcr_reg_TetR-rel_C_sf"/>
</dbReference>
<evidence type="ECO:0000259" key="5">
    <source>
        <dbReference type="PROSITE" id="PS50977"/>
    </source>
</evidence>
<dbReference type="Gene3D" id="1.10.357.10">
    <property type="entry name" value="Tetracycline Repressor, domain 2"/>
    <property type="match status" value="1"/>
</dbReference>
<keyword evidence="3" id="KW-0804">Transcription</keyword>
<dbReference type="SUPFAM" id="SSF46689">
    <property type="entry name" value="Homeodomain-like"/>
    <property type="match status" value="1"/>
</dbReference>
<dbReference type="InterPro" id="IPR025996">
    <property type="entry name" value="MT1864/Rv1816-like_C"/>
</dbReference>
<evidence type="ECO:0000256" key="3">
    <source>
        <dbReference type="ARBA" id="ARBA00023163"/>
    </source>
</evidence>
<keyword evidence="2 4" id="KW-0238">DNA-binding</keyword>
<feature type="DNA-binding region" description="H-T-H motif" evidence="4">
    <location>
        <begin position="35"/>
        <end position="54"/>
    </location>
</feature>
<sequence length="207" mass="22995">MSVPRPPSTDPAATRRAILDQASALLAESGPDALSMRRLSQRIGASTIVLYTHFRDKQAILNELYVEGFERLRDDLRRVPEHADPLQYVMDLGRAYRRSAVDNPTYYQLMFSRCVPGFDPSPSSREVSKQAFGILRSGVQRCMDAGVTPAGDAAEVAHTLWGTLHGLISLELFGYLPPQVCGEARLEHALRVMRDGLCHPTTQETSR</sequence>
<evidence type="ECO:0000256" key="2">
    <source>
        <dbReference type="ARBA" id="ARBA00023125"/>
    </source>
</evidence>
<evidence type="ECO:0000256" key="4">
    <source>
        <dbReference type="PROSITE-ProRule" id="PRU00335"/>
    </source>
</evidence>
<evidence type="ECO:0000256" key="1">
    <source>
        <dbReference type="ARBA" id="ARBA00023015"/>
    </source>
</evidence>
<comment type="caution">
    <text evidence="6">The sequence shown here is derived from an EMBL/GenBank/DDBJ whole genome shotgun (WGS) entry which is preliminary data.</text>
</comment>
<dbReference type="GO" id="GO:0003700">
    <property type="term" value="F:DNA-binding transcription factor activity"/>
    <property type="evidence" value="ECO:0007669"/>
    <property type="project" value="TreeGrafter"/>
</dbReference>
<organism evidence="6 7">
    <name type="scientific">Pseudomarimonas arenosa</name>
    <dbReference type="NCBI Taxonomy" id="2774145"/>
    <lineage>
        <taxon>Bacteria</taxon>
        <taxon>Pseudomonadati</taxon>
        <taxon>Pseudomonadota</taxon>
        <taxon>Gammaproteobacteria</taxon>
        <taxon>Lysobacterales</taxon>
        <taxon>Lysobacteraceae</taxon>
        <taxon>Pseudomarimonas</taxon>
    </lineage>
</organism>
<dbReference type="PRINTS" id="PR00455">
    <property type="entry name" value="HTHTETR"/>
</dbReference>
<feature type="domain" description="HTH tetR-type" evidence="5">
    <location>
        <begin position="12"/>
        <end position="72"/>
    </location>
</feature>
<keyword evidence="7" id="KW-1185">Reference proteome</keyword>